<protein>
    <recommendedName>
        <fullName evidence="3">Lipoprotein</fullName>
    </recommendedName>
</protein>
<proteinExistence type="predicted"/>
<dbReference type="Proteomes" id="UP001500367">
    <property type="component" value="Unassembled WGS sequence"/>
</dbReference>
<dbReference type="PROSITE" id="PS51257">
    <property type="entry name" value="PROKAR_LIPOPROTEIN"/>
    <property type="match status" value="1"/>
</dbReference>
<name>A0ABP7V7Q7_9FLAO</name>
<evidence type="ECO:0000313" key="2">
    <source>
        <dbReference type="Proteomes" id="UP001500367"/>
    </source>
</evidence>
<accession>A0ABP7V7Q7</accession>
<dbReference type="EMBL" id="BAABCT010000001">
    <property type="protein sequence ID" value="GAA4061360.1"/>
    <property type="molecule type" value="Genomic_DNA"/>
</dbReference>
<evidence type="ECO:0000313" key="1">
    <source>
        <dbReference type="EMBL" id="GAA4061360.1"/>
    </source>
</evidence>
<reference evidence="2" key="1">
    <citation type="journal article" date="2019" name="Int. J. Syst. Evol. Microbiol.">
        <title>The Global Catalogue of Microorganisms (GCM) 10K type strain sequencing project: providing services to taxonomists for standard genome sequencing and annotation.</title>
        <authorList>
            <consortium name="The Broad Institute Genomics Platform"/>
            <consortium name="The Broad Institute Genome Sequencing Center for Infectious Disease"/>
            <person name="Wu L."/>
            <person name="Ma J."/>
        </authorList>
    </citation>
    <scope>NUCLEOTIDE SEQUENCE [LARGE SCALE GENOMIC DNA]</scope>
    <source>
        <strain evidence="2">JCM 17069</strain>
    </source>
</reference>
<comment type="caution">
    <text evidence="1">The sequence shown here is derived from an EMBL/GenBank/DDBJ whole genome shotgun (WGS) entry which is preliminary data.</text>
</comment>
<organism evidence="1 2">
    <name type="scientific">Flavobacterium cheonanense</name>
    <dbReference type="NCBI Taxonomy" id="706183"/>
    <lineage>
        <taxon>Bacteria</taxon>
        <taxon>Pseudomonadati</taxon>
        <taxon>Bacteroidota</taxon>
        <taxon>Flavobacteriia</taxon>
        <taxon>Flavobacteriales</taxon>
        <taxon>Flavobacteriaceae</taxon>
        <taxon>Flavobacterium</taxon>
    </lineage>
</organism>
<sequence>MKRFLYFTLFIQLLASCNNDIKFDKNKWQVNSDGFYIHRDKMINDLFSKHNLSNLTYDEIINLLGKPENYANVDENEIYYNIVTDYGWNIDPVYTKNLKIQFDTLNKVKDYKIEEIKK</sequence>
<dbReference type="RefSeq" id="WP_344814991.1">
    <property type="nucleotide sequence ID" value="NZ_BAABCT010000001.1"/>
</dbReference>
<evidence type="ECO:0008006" key="3">
    <source>
        <dbReference type="Google" id="ProtNLM"/>
    </source>
</evidence>
<gene>
    <name evidence="1" type="ORF">GCM10022389_02230</name>
</gene>
<keyword evidence="2" id="KW-1185">Reference proteome</keyword>